<dbReference type="Proteomes" id="UP000320811">
    <property type="component" value="Unassembled WGS sequence"/>
</dbReference>
<name>A0A561Q1U9_9BACT</name>
<sequence length="463" mass="49280">MLYLLISGVIPFTLSAQDTVYIKNQLLAPQSANAWISGKFTSGFMQTFQGTSTGGTRHHDFFGGTSTPAGANLRWSFVLQGLETGSNTGSDFRIWNYSDNGTFLNNPFSISRASGIVSIGTSLAATAINSNNSAGALSIYGGANGVNSYRGAEIGLRGGSYSTTPGEMSFHTGLGGGGTAQPERMRIDANGLVTMGYGLRLNNATSNNITFDPVGLGAPTFTTRSVGTRVTLHPALGSASGDYAIGIEPQHMWFSVNVKNVANGFKFYAGNNQIGRIDGFGATDWEGQGRFKGWYNANGTGPAAEIGISNGTAVLIGYDRTPGATRYIPLAFSGGTTSSNQTTIYINNLGVGIGTATPQSELSVKGTITAQRVKVTQTGWADYVFHKDYSLPSLAAVEKYVTTHQHLEGIPSAAEVEKEGIDVGEMNKKLLEKVEELTLYLIEQNKKIAALEEWKKQQESKQH</sequence>
<proteinExistence type="predicted"/>
<dbReference type="AlphaFoldDB" id="A0A561Q1U9"/>
<evidence type="ECO:0008006" key="3">
    <source>
        <dbReference type="Google" id="ProtNLM"/>
    </source>
</evidence>
<comment type="caution">
    <text evidence="1">The sequence shown here is derived from an EMBL/GenBank/DDBJ whole genome shotgun (WGS) entry which is preliminary data.</text>
</comment>
<protein>
    <recommendedName>
        <fullName evidence="3">Peptidase S74 domain-containing protein</fullName>
    </recommendedName>
</protein>
<keyword evidence="2" id="KW-1185">Reference proteome</keyword>
<organism evidence="1 2">
    <name type="scientific">Chitinophaga polysaccharea</name>
    <dbReference type="NCBI Taxonomy" id="1293035"/>
    <lineage>
        <taxon>Bacteria</taxon>
        <taxon>Pseudomonadati</taxon>
        <taxon>Bacteroidota</taxon>
        <taxon>Chitinophagia</taxon>
        <taxon>Chitinophagales</taxon>
        <taxon>Chitinophagaceae</taxon>
        <taxon>Chitinophaga</taxon>
    </lineage>
</organism>
<reference evidence="1 2" key="1">
    <citation type="submission" date="2019-06" db="EMBL/GenBank/DDBJ databases">
        <title>Sorghum-associated microbial communities from plants grown in Nebraska, USA.</title>
        <authorList>
            <person name="Schachtman D."/>
        </authorList>
    </citation>
    <scope>NUCLEOTIDE SEQUENCE [LARGE SCALE GENOMIC DNA]</scope>
    <source>
        <strain evidence="1 2">1209</strain>
    </source>
</reference>
<evidence type="ECO:0000313" key="2">
    <source>
        <dbReference type="Proteomes" id="UP000320811"/>
    </source>
</evidence>
<evidence type="ECO:0000313" key="1">
    <source>
        <dbReference type="EMBL" id="TWF44324.1"/>
    </source>
</evidence>
<dbReference type="EMBL" id="VIWO01000001">
    <property type="protein sequence ID" value="TWF44324.1"/>
    <property type="molecule type" value="Genomic_DNA"/>
</dbReference>
<accession>A0A561Q1U9</accession>
<gene>
    <name evidence="1" type="ORF">FHW36_101244</name>
</gene>